<proteinExistence type="predicted"/>
<sequence>MISTELFNCDQQKAARHISNATHFTYKFSTKVAQQQQRTVSHIMQAFIATFDDQGVERLVKFAGILPMMTIPAPFSPFGGAKCQKNAKKPFFEEPLVCRVYVDKDEN</sequence>
<protein>
    <submittedName>
        <fullName evidence="1">Uncharacterized protein</fullName>
    </submittedName>
</protein>
<dbReference type="AlphaFoldDB" id="A0A0P1AZM8"/>
<reference evidence="2" key="1">
    <citation type="submission" date="2014-09" db="EMBL/GenBank/DDBJ databases">
        <authorList>
            <person name="Sharma Rahul"/>
            <person name="Thines Marco"/>
        </authorList>
    </citation>
    <scope>NUCLEOTIDE SEQUENCE [LARGE SCALE GENOMIC DNA]</scope>
</reference>
<evidence type="ECO:0000313" key="1">
    <source>
        <dbReference type="EMBL" id="CEG47839.1"/>
    </source>
</evidence>
<accession>A0A0P1AZM8</accession>
<dbReference type="RefSeq" id="XP_036263427.1">
    <property type="nucleotide sequence ID" value="XM_036407178.1"/>
</dbReference>
<evidence type="ECO:0000313" key="2">
    <source>
        <dbReference type="Proteomes" id="UP000054928"/>
    </source>
</evidence>
<dbReference type="EMBL" id="CCYD01002864">
    <property type="protein sequence ID" value="CEG47839.1"/>
    <property type="molecule type" value="Genomic_DNA"/>
</dbReference>
<dbReference type="Proteomes" id="UP000054928">
    <property type="component" value="Unassembled WGS sequence"/>
</dbReference>
<dbReference type="GeneID" id="59052886"/>
<organism evidence="1 2">
    <name type="scientific">Plasmopara halstedii</name>
    <name type="common">Downy mildew of sunflower</name>
    <dbReference type="NCBI Taxonomy" id="4781"/>
    <lineage>
        <taxon>Eukaryota</taxon>
        <taxon>Sar</taxon>
        <taxon>Stramenopiles</taxon>
        <taxon>Oomycota</taxon>
        <taxon>Peronosporomycetes</taxon>
        <taxon>Peronosporales</taxon>
        <taxon>Peronosporaceae</taxon>
        <taxon>Plasmopara</taxon>
    </lineage>
</organism>
<name>A0A0P1AZM8_PLAHL</name>
<keyword evidence="2" id="KW-1185">Reference proteome</keyword>